<feature type="region of interest" description="Disordered" evidence="1">
    <location>
        <begin position="1"/>
        <end position="21"/>
    </location>
</feature>
<keyword evidence="4" id="KW-1185">Reference proteome</keyword>
<reference evidence="3 4" key="1">
    <citation type="submission" date="2019-07" db="EMBL/GenBank/DDBJ databases">
        <authorList>
            <person name="Kim J."/>
        </authorList>
    </citation>
    <scope>NUCLEOTIDE SEQUENCE [LARGE SCALE GENOMIC DNA]</scope>
    <source>
        <strain evidence="3 4">N4</strain>
    </source>
</reference>
<dbReference type="InterPro" id="IPR024623">
    <property type="entry name" value="YtxH"/>
</dbReference>
<dbReference type="Proteomes" id="UP000318102">
    <property type="component" value="Unassembled WGS sequence"/>
</dbReference>
<name>A0A559IGI0_9BACL</name>
<accession>A0A559IGI0</accession>
<protein>
    <submittedName>
        <fullName evidence="3">YtxH domain-containing protein</fullName>
    </submittedName>
</protein>
<dbReference type="PANTHER" id="PTHR35792:SF1">
    <property type="entry name" value="SLL0268 PROTEIN"/>
    <property type="match status" value="1"/>
</dbReference>
<dbReference type="OrthoDB" id="9810874at2"/>
<dbReference type="Gene3D" id="1.10.287.700">
    <property type="entry name" value="Helix hairpin bin"/>
    <property type="match status" value="1"/>
</dbReference>
<dbReference type="Pfam" id="PF12732">
    <property type="entry name" value="YtxH"/>
    <property type="match status" value="1"/>
</dbReference>
<dbReference type="InterPro" id="IPR052928">
    <property type="entry name" value="Desiccation-related_membrane"/>
</dbReference>
<dbReference type="RefSeq" id="WP_144994309.1">
    <property type="nucleotide sequence ID" value="NZ_VNJK01000005.1"/>
</dbReference>
<evidence type="ECO:0000313" key="3">
    <source>
        <dbReference type="EMBL" id="TVX86751.1"/>
    </source>
</evidence>
<proteinExistence type="predicted"/>
<dbReference type="PANTHER" id="PTHR35792">
    <property type="entry name" value="GENERAL STRESS PROTEIN"/>
    <property type="match status" value="1"/>
</dbReference>
<feature type="compositionally biased region" description="Polar residues" evidence="1">
    <location>
        <begin position="1"/>
        <end position="12"/>
    </location>
</feature>
<dbReference type="AlphaFoldDB" id="A0A559IGI0"/>
<evidence type="ECO:0000313" key="4">
    <source>
        <dbReference type="Proteomes" id="UP000318102"/>
    </source>
</evidence>
<evidence type="ECO:0000256" key="2">
    <source>
        <dbReference type="SAM" id="Phobius"/>
    </source>
</evidence>
<keyword evidence="2" id="KW-1133">Transmembrane helix</keyword>
<comment type="caution">
    <text evidence="3">The sequence shown here is derived from an EMBL/GenBank/DDBJ whole genome shotgun (WGS) entry which is preliminary data.</text>
</comment>
<dbReference type="EMBL" id="VNJK01000005">
    <property type="protein sequence ID" value="TVX86751.1"/>
    <property type="molecule type" value="Genomic_DNA"/>
</dbReference>
<feature type="transmembrane region" description="Helical" evidence="2">
    <location>
        <begin position="30"/>
        <end position="49"/>
    </location>
</feature>
<evidence type="ECO:0000256" key="1">
    <source>
        <dbReference type="SAM" id="MobiDB-lite"/>
    </source>
</evidence>
<organism evidence="3 4">
    <name type="scientific">Paenibacillus agilis</name>
    <dbReference type="NCBI Taxonomy" id="3020863"/>
    <lineage>
        <taxon>Bacteria</taxon>
        <taxon>Bacillati</taxon>
        <taxon>Bacillota</taxon>
        <taxon>Bacilli</taxon>
        <taxon>Bacillales</taxon>
        <taxon>Paenibacillaceae</taxon>
        <taxon>Paenibacillus</taxon>
    </lineage>
</organism>
<keyword evidence="2" id="KW-0472">Membrane</keyword>
<gene>
    <name evidence="3" type="ORF">FPZ44_22775</name>
</gene>
<keyword evidence="2" id="KW-0812">Transmembrane</keyword>
<sequence>MNTNQFTNQSPAYNHDTGYNTTNQNNGNNFAKGLLIGGLVGAAAALLFAPKSGRELRQDISYKAQSVGEMTKDAACDLGNKAATIVKSVGERAETVVTNVKSATQAIAEQVQDANHETIMHTKEVIADAADNIAASSQPLQNARIVPPPEAQLPGSIVK</sequence>